<protein>
    <submittedName>
        <fullName evidence="1">Uncharacterized protein</fullName>
    </submittedName>
</protein>
<name>A0ACC2R5M4_9NEOP</name>
<keyword evidence="2" id="KW-1185">Reference proteome</keyword>
<comment type="caution">
    <text evidence="1">The sequence shown here is derived from an EMBL/GenBank/DDBJ whole genome shotgun (WGS) entry which is preliminary data.</text>
</comment>
<reference evidence="1" key="1">
    <citation type="submission" date="2023-03" db="EMBL/GenBank/DDBJ databases">
        <title>Chromosome-level genomes of two armyworms, Mythimna separata and Mythimna loreyi, provide insights into the biosynthesis and reception of sex pheromones.</title>
        <authorList>
            <person name="Zhao H."/>
        </authorList>
    </citation>
    <scope>NUCLEOTIDE SEQUENCE</scope>
    <source>
        <strain evidence="1">BeijingLab</strain>
    </source>
</reference>
<evidence type="ECO:0000313" key="2">
    <source>
        <dbReference type="Proteomes" id="UP001231649"/>
    </source>
</evidence>
<dbReference type="EMBL" id="CM056788">
    <property type="protein sequence ID" value="KAJ8730878.1"/>
    <property type="molecule type" value="Genomic_DNA"/>
</dbReference>
<evidence type="ECO:0000313" key="1">
    <source>
        <dbReference type="EMBL" id="KAJ8730878.1"/>
    </source>
</evidence>
<sequence>MNDSFWFHARTSSCYSLNGQNMEGSALIFLLVLTTLCIQLSEQETVDADPVESTTMPVIQTTVPNDQTAMPTVQKENIIANAINDFGYKLLVKMMNEKKNSNIIVSPTGVAGLLAMTLLGSVGTTHNEIAETLGFSQDILQNRKNHEQFGGLLQALNANVSSKTLYADAMFVDAHAPLRELYRNYLYDVYRGEVLSANFNQTEETKNIINEWVTNHTEGKIEQFIKNPLPISTKVVLLSALYFSGQWEKPFLPEYTAKMSFKRPTDEVMADLMLNFGTFPYIFSEKHDLHIIALPYNDTETTMYALKPRFPKKMTLLDLMLKIDYEQIDNIINEMIPRKCVVRFPKMDIKSSTSLENALKAIGVKTMFIPGEANFALMINSNTVVNKTEENIITRITNGEDESKGERNVLDNLPNPGIYVDSVLHDVKLTINEYGTEAVAATSAILARSAEQFYADSPFYVFIRNERTKLVTFSAVIFDPTN</sequence>
<dbReference type="Proteomes" id="UP001231649">
    <property type="component" value="Chromosome 12"/>
</dbReference>
<gene>
    <name evidence="1" type="ORF">PYW08_002291</name>
</gene>
<accession>A0ACC2R5M4</accession>
<organism evidence="1 2">
    <name type="scientific">Mythimna loreyi</name>
    <dbReference type="NCBI Taxonomy" id="667449"/>
    <lineage>
        <taxon>Eukaryota</taxon>
        <taxon>Metazoa</taxon>
        <taxon>Ecdysozoa</taxon>
        <taxon>Arthropoda</taxon>
        <taxon>Hexapoda</taxon>
        <taxon>Insecta</taxon>
        <taxon>Pterygota</taxon>
        <taxon>Neoptera</taxon>
        <taxon>Endopterygota</taxon>
        <taxon>Lepidoptera</taxon>
        <taxon>Glossata</taxon>
        <taxon>Ditrysia</taxon>
        <taxon>Noctuoidea</taxon>
        <taxon>Noctuidae</taxon>
        <taxon>Noctuinae</taxon>
        <taxon>Hadenini</taxon>
        <taxon>Mythimna</taxon>
    </lineage>
</organism>
<proteinExistence type="predicted"/>